<reference evidence="6" key="1">
    <citation type="submission" date="2018-05" db="EMBL/GenBank/DDBJ databases">
        <title>Draft genome of Mucuna pruriens seed.</title>
        <authorList>
            <person name="Nnadi N.E."/>
            <person name="Vos R."/>
            <person name="Hasami M.H."/>
            <person name="Devisetty U.K."/>
            <person name="Aguiy J.C."/>
        </authorList>
    </citation>
    <scope>NUCLEOTIDE SEQUENCE [LARGE SCALE GENOMIC DNA]</scope>
    <source>
        <strain evidence="6">JCA_2017</strain>
    </source>
</reference>
<dbReference type="Pfam" id="PF01397">
    <property type="entry name" value="Terpene_synth"/>
    <property type="match status" value="1"/>
</dbReference>
<evidence type="ECO:0000256" key="1">
    <source>
        <dbReference type="ARBA" id="ARBA00001946"/>
    </source>
</evidence>
<feature type="non-terminal residue" evidence="6">
    <location>
        <position position="1"/>
    </location>
</feature>
<dbReference type="Proteomes" id="UP000257109">
    <property type="component" value="Unassembled WGS sequence"/>
</dbReference>
<protein>
    <recommendedName>
        <fullName evidence="8">(3S,6E)-nerolidol synthase 1</fullName>
    </recommendedName>
</protein>
<evidence type="ECO:0000256" key="3">
    <source>
        <dbReference type="ARBA" id="ARBA00022842"/>
    </source>
</evidence>
<keyword evidence="2" id="KW-0479">Metal-binding</keyword>
<dbReference type="OrthoDB" id="1396482at2759"/>
<evidence type="ECO:0000313" key="6">
    <source>
        <dbReference type="EMBL" id="RDY05319.1"/>
    </source>
</evidence>
<dbReference type="GO" id="GO:0010333">
    <property type="term" value="F:terpene synthase activity"/>
    <property type="evidence" value="ECO:0007669"/>
    <property type="project" value="InterPro"/>
</dbReference>
<dbReference type="PANTHER" id="PTHR31225">
    <property type="entry name" value="OS04G0344100 PROTEIN-RELATED"/>
    <property type="match status" value="1"/>
</dbReference>
<gene>
    <name evidence="6" type="ORF">CR513_10866</name>
</gene>
<dbReference type="InterPro" id="IPR036965">
    <property type="entry name" value="Terpene_synth_N_sf"/>
</dbReference>
<dbReference type="InterPro" id="IPR008930">
    <property type="entry name" value="Terpenoid_cyclase/PrenylTrfase"/>
</dbReference>
<dbReference type="PANTHER" id="PTHR31225:SF73">
    <property type="entry name" value="NERYL DIPHOSPHATE DIPHOSPHATASE, CHLOROPLASTIC"/>
    <property type="match status" value="1"/>
</dbReference>
<comment type="cofactor">
    <cofactor evidence="1">
        <name>Mg(2+)</name>
        <dbReference type="ChEBI" id="CHEBI:18420"/>
    </cofactor>
</comment>
<feature type="domain" description="Terpene synthase N-terminal" evidence="4">
    <location>
        <begin position="17"/>
        <end position="177"/>
    </location>
</feature>
<dbReference type="GO" id="GO:0016114">
    <property type="term" value="P:terpenoid biosynthetic process"/>
    <property type="evidence" value="ECO:0007669"/>
    <property type="project" value="InterPro"/>
</dbReference>
<proteinExistence type="predicted"/>
<evidence type="ECO:0000259" key="4">
    <source>
        <dbReference type="Pfam" id="PF01397"/>
    </source>
</evidence>
<dbReference type="SUPFAM" id="SSF48576">
    <property type="entry name" value="Terpenoid synthases"/>
    <property type="match status" value="1"/>
</dbReference>
<dbReference type="GO" id="GO:0000287">
    <property type="term" value="F:magnesium ion binding"/>
    <property type="evidence" value="ECO:0007669"/>
    <property type="project" value="InterPro"/>
</dbReference>
<dbReference type="InterPro" id="IPR005630">
    <property type="entry name" value="Terpene_synthase_metal-bd"/>
</dbReference>
<dbReference type="InterPro" id="IPR001906">
    <property type="entry name" value="Terpene_synth_N"/>
</dbReference>
<comment type="caution">
    <text evidence="6">The sequence shown here is derived from an EMBL/GenBank/DDBJ whole genome shotgun (WGS) entry which is preliminary data.</text>
</comment>
<dbReference type="SUPFAM" id="SSF48239">
    <property type="entry name" value="Terpenoid cyclases/Protein prenyltransferases"/>
    <property type="match status" value="1"/>
</dbReference>
<feature type="domain" description="Terpene synthase metal-binding" evidence="5">
    <location>
        <begin position="246"/>
        <end position="364"/>
    </location>
</feature>
<organism evidence="6 7">
    <name type="scientific">Mucuna pruriens</name>
    <name type="common">Velvet bean</name>
    <name type="synonym">Dolichos pruriens</name>
    <dbReference type="NCBI Taxonomy" id="157652"/>
    <lineage>
        <taxon>Eukaryota</taxon>
        <taxon>Viridiplantae</taxon>
        <taxon>Streptophyta</taxon>
        <taxon>Embryophyta</taxon>
        <taxon>Tracheophyta</taxon>
        <taxon>Spermatophyta</taxon>
        <taxon>Magnoliopsida</taxon>
        <taxon>eudicotyledons</taxon>
        <taxon>Gunneridae</taxon>
        <taxon>Pentapetalae</taxon>
        <taxon>rosids</taxon>
        <taxon>fabids</taxon>
        <taxon>Fabales</taxon>
        <taxon>Fabaceae</taxon>
        <taxon>Papilionoideae</taxon>
        <taxon>50 kb inversion clade</taxon>
        <taxon>NPAAA clade</taxon>
        <taxon>indigoferoid/millettioid clade</taxon>
        <taxon>Phaseoleae</taxon>
        <taxon>Mucuna</taxon>
    </lineage>
</organism>
<dbReference type="Pfam" id="PF03936">
    <property type="entry name" value="Terpene_synth_C"/>
    <property type="match status" value="1"/>
</dbReference>
<dbReference type="Gene3D" id="1.50.10.130">
    <property type="entry name" value="Terpene synthase, N-terminal domain"/>
    <property type="match status" value="1"/>
</dbReference>
<keyword evidence="7" id="KW-1185">Reference proteome</keyword>
<evidence type="ECO:0000313" key="7">
    <source>
        <dbReference type="Proteomes" id="UP000257109"/>
    </source>
</evidence>
<dbReference type="Gene3D" id="1.10.600.10">
    <property type="entry name" value="Farnesyl Diphosphate Synthase"/>
    <property type="match status" value="1"/>
</dbReference>
<dbReference type="AlphaFoldDB" id="A0A371HRA6"/>
<evidence type="ECO:0008006" key="8">
    <source>
        <dbReference type="Google" id="ProtNLM"/>
    </source>
</evidence>
<accession>A0A371HRA6</accession>
<keyword evidence="3" id="KW-0460">Magnesium</keyword>
<sequence length="365" mass="42956">MTHGKGVIYVKEALILKEAKHVFKKLISKNPMESLHMIDIIQRLGIEHHFEEEIEAALQKQHLILSNHPTDFVNSHQLYDVALTFRLLRQAGHYVHAGLNLHYSQKKNKKIINDLEDNLFDILKSNKRKFEEKYGEDVKGVVALYEATKLNIEEDSLDDIGYLSCQLLHAWLTRHEDHHEAIYVTNTLHHPLHYDLSRFRSRTIFPIDFKSKNEWITCLEELAEINSCSVMLMNQNEIIQVYKWWKDLGMAKEVKFARYQPLKWYMWPMACFTDPRFSEQRIELTKPIALIYVIDDIFDVYGTLDQLTIFTDAVNRWELAGTEQLPDFMKKCLSVLYDITNDFAEKIYKKHGLNPIDSLKRSVKS</sequence>
<evidence type="ECO:0000256" key="2">
    <source>
        <dbReference type="ARBA" id="ARBA00022723"/>
    </source>
</evidence>
<dbReference type="InterPro" id="IPR050148">
    <property type="entry name" value="Terpene_synthase-like"/>
</dbReference>
<dbReference type="EMBL" id="QJKJ01001905">
    <property type="protein sequence ID" value="RDY05319.1"/>
    <property type="molecule type" value="Genomic_DNA"/>
</dbReference>
<dbReference type="InterPro" id="IPR008949">
    <property type="entry name" value="Isoprenoid_synthase_dom_sf"/>
</dbReference>
<name>A0A371HRA6_MUCPR</name>
<dbReference type="STRING" id="157652.A0A371HRA6"/>
<evidence type="ECO:0000259" key="5">
    <source>
        <dbReference type="Pfam" id="PF03936"/>
    </source>
</evidence>